<protein>
    <submittedName>
        <fullName evidence="1">12467_t:CDS:1</fullName>
    </submittedName>
</protein>
<evidence type="ECO:0000313" key="1">
    <source>
        <dbReference type="EMBL" id="CAG8726526.1"/>
    </source>
</evidence>
<organism evidence="1 2">
    <name type="scientific">Acaulospora morrowiae</name>
    <dbReference type="NCBI Taxonomy" id="94023"/>
    <lineage>
        <taxon>Eukaryota</taxon>
        <taxon>Fungi</taxon>
        <taxon>Fungi incertae sedis</taxon>
        <taxon>Mucoromycota</taxon>
        <taxon>Glomeromycotina</taxon>
        <taxon>Glomeromycetes</taxon>
        <taxon>Diversisporales</taxon>
        <taxon>Acaulosporaceae</taxon>
        <taxon>Acaulospora</taxon>
    </lineage>
</organism>
<dbReference type="EMBL" id="CAJVPV010024455">
    <property type="protein sequence ID" value="CAG8726526.1"/>
    <property type="molecule type" value="Genomic_DNA"/>
</dbReference>
<dbReference type="Proteomes" id="UP000789342">
    <property type="component" value="Unassembled WGS sequence"/>
</dbReference>
<dbReference type="AlphaFoldDB" id="A0A9N9NE62"/>
<dbReference type="OrthoDB" id="2333384at2759"/>
<accession>A0A9N9NE62</accession>
<reference evidence="1" key="1">
    <citation type="submission" date="2021-06" db="EMBL/GenBank/DDBJ databases">
        <authorList>
            <person name="Kallberg Y."/>
            <person name="Tangrot J."/>
            <person name="Rosling A."/>
        </authorList>
    </citation>
    <scope>NUCLEOTIDE SEQUENCE</scope>
    <source>
        <strain evidence="1">CL551</strain>
    </source>
</reference>
<feature type="non-terminal residue" evidence="1">
    <location>
        <position position="70"/>
    </location>
</feature>
<name>A0A9N9NE62_9GLOM</name>
<sequence length="70" mass="7840">MDNNFAGLPDKKCYLKYNKKIFFSYPTKDSKSFQVGYLGIGPSSVSGSLHLRYPNKSPLHVNKINITLTG</sequence>
<evidence type="ECO:0000313" key="2">
    <source>
        <dbReference type="Proteomes" id="UP000789342"/>
    </source>
</evidence>
<keyword evidence="2" id="KW-1185">Reference proteome</keyword>
<gene>
    <name evidence="1" type="ORF">AMORRO_LOCUS13700</name>
</gene>
<comment type="caution">
    <text evidence="1">The sequence shown here is derived from an EMBL/GenBank/DDBJ whole genome shotgun (WGS) entry which is preliminary data.</text>
</comment>
<proteinExistence type="predicted"/>